<evidence type="ECO:0000313" key="2">
    <source>
        <dbReference type="Proteomes" id="UP000294749"/>
    </source>
</evidence>
<protein>
    <submittedName>
        <fullName evidence="1">GT2 family glycosyltransferase</fullName>
    </submittedName>
</protein>
<name>A0A4R7K7G2_9FLAO</name>
<dbReference type="EMBL" id="SOAY01000010">
    <property type="protein sequence ID" value="TDT46348.1"/>
    <property type="molecule type" value="Genomic_DNA"/>
</dbReference>
<dbReference type="Proteomes" id="UP000294749">
    <property type="component" value="Unassembled WGS sequence"/>
</dbReference>
<dbReference type="RefSeq" id="WP_133685835.1">
    <property type="nucleotide sequence ID" value="NZ_SOAY01000010.1"/>
</dbReference>
<keyword evidence="1" id="KW-0808">Transferase</keyword>
<organism evidence="1 2">
    <name type="scientific">Maribacter spongiicola</name>
    <dbReference type="NCBI Taxonomy" id="1206753"/>
    <lineage>
        <taxon>Bacteria</taxon>
        <taxon>Pseudomonadati</taxon>
        <taxon>Bacteroidota</taxon>
        <taxon>Flavobacteriia</taxon>
        <taxon>Flavobacteriales</taxon>
        <taxon>Flavobacteriaceae</taxon>
        <taxon>Maribacter</taxon>
    </lineage>
</organism>
<dbReference type="SUPFAM" id="SSF53448">
    <property type="entry name" value="Nucleotide-diphospho-sugar transferases"/>
    <property type="match status" value="1"/>
</dbReference>
<keyword evidence="2" id="KW-1185">Reference proteome</keyword>
<dbReference type="OrthoDB" id="1351873at2"/>
<dbReference type="GO" id="GO:0016740">
    <property type="term" value="F:transferase activity"/>
    <property type="evidence" value="ECO:0007669"/>
    <property type="project" value="UniProtKB-KW"/>
</dbReference>
<accession>A0A4R7K7G2</accession>
<gene>
    <name evidence="1" type="ORF">CLV90_0398</name>
</gene>
<dbReference type="InterPro" id="IPR029044">
    <property type="entry name" value="Nucleotide-diphossugar_trans"/>
</dbReference>
<evidence type="ECO:0000313" key="1">
    <source>
        <dbReference type="EMBL" id="TDT46348.1"/>
    </source>
</evidence>
<dbReference type="Gene3D" id="3.90.550.10">
    <property type="entry name" value="Spore Coat Polysaccharide Biosynthesis Protein SpsA, Chain A"/>
    <property type="match status" value="1"/>
</dbReference>
<proteinExistence type="predicted"/>
<comment type="caution">
    <text evidence="1">The sequence shown here is derived from an EMBL/GenBank/DDBJ whole genome shotgun (WGS) entry which is preliminary data.</text>
</comment>
<dbReference type="AlphaFoldDB" id="A0A4R7K7G2"/>
<reference evidence="1 2" key="1">
    <citation type="submission" date="2019-03" db="EMBL/GenBank/DDBJ databases">
        <title>Genomic Encyclopedia of Archaeal and Bacterial Type Strains, Phase II (KMG-II): from individual species to whole genera.</title>
        <authorList>
            <person name="Goeker M."/>
        </authorList>
    </citation>
    <scope>NUCLEOTIDE SEQUENCE [LARGE SCALE GENOMIC DNA]</scope>
    <source>
        <strain evidence="1 2">DSM 25233</strain>
    </source>
</reference>
<sequence length="285" mass="33157">MNEFIEKVSVVIVLYKVRYQDAISFQSILAANRGEELLNIFLYDNSPKPQNIINVKGLDIIYHHDPDNSGVSKAYNTGADWARQLKKSWMLILDQDTALPINIFEAYKNSLQEFPNVKMIAPLLRLDDGRIFSPFKYSFKRGFHLKSITPGEYSLFKIAPVNSGMFLNLDSFFASGGYNNAVKLDFSDFQFIERFRKVRSTFCLMNLECIQDFSDNEASFSSQLNRFKFYCEGALNISKEGIMDWLQYVAIVFIRAVNLAWRYKKMAFIFIYFNYFIANIFLKNN</sequence>